<evidence type="ECO:0000313" key="3">
    <source>
        <dbReference type="Proteomes" id="UP001245370"/>
    </source>
</evidence>
<dbReference type="RefSeq" id="WP_281809504.1">
    <property type="nucleotide sequence ID" value="NZ_BSDO01000008.1"/>
</dbReference>
<protein>
    <submittedName>
        <fullName evidence="2">Uncharacterized protein</fullName>
    </submittedName>
</protein>
<proteinExistence type="predicted"/>
<dbReference type="EMBL" id="JAVDPY010000008">
    <property type="protein sequence ID" value="MDR6335540.1"/>
    <property type="molecule type" value="Genomic_DNA"/>
</dbReference>
<accession>A0ABU1KLP3</accession>
<sequence>MGEQQRHLLGAQHHRQAFGRRDAGHAITEAGPPQRDVEEEAQGRAGKVHAA</sequence>
<organism evidence="2 3">
    <name type="scientific">Xanthobacter flavus</name>
    <dbReference type="NCBI Taxonomy" id="281"/>
    <lineage>
        <taxon>Bacteria</taxon>
        <taxon>Pseudomonadati</taxon>
        <taxon>Pseudomonadota</taxon>
        <taxon>Alphaproteobacteria</taxon>
        <taxon>Hyphomicrobiales</taxon>
        <taxon>Xanthobacteraceae</taxon>
        <taxon>Xanthobacter</taxon>
    </lineage>
</organism>
<comment type="caution">
    <text evidence="2">The sequence shown here is derived from an EMBL/GenBank/DDBJ whole genome shotgun (WGS) entry which is preliminary data.</text>
</comment>
<dbReference type="Proteomes" id="UP001245370">
    <property type="component" value="Unassembled WGS sequence"/>
</dbReference>
<evidence type="ECO:0000256" key="1">
    <source>
        <dbReference type="SAM" id="MobiDB-lite"/>
    </source>
</evidence>
<feature type="region of interest" description="Disordered" evidence="1">
    <location>
        <begin position="1"/>
        <end position="51"/>
    </location>
</feature>
<keyword evidence="3" id="KW-1185">Reference proteome</keyword>
<name>A0ABU1KLP3_XANFL</name>
<dbReference type="GeneID" id="95765230"/>
<reference evidence="2 3" key="1">
    <citation type="submission" date="2023-07" db="EMBL/GenBank/DDBJ databases">
        <title>Genomic Encyclopedia of Type Strains, Phase IV (KMG-IV): sequencing the most valuable type-strain genomes for metagenomic binning, comparative biology and taxonomic classification.</title>
        <authorList>
            <person name="Goeker M."/>
        </authorList>
    </citation>
    <scope>NUCLEOTIDE SEQUENCE [LARGE SCALE GENOMIC DNA]</scope>
    <source>
        <strain evidence="2 3">DSM 338</strain>
    </source>
</reference>
<evidence type="ECO:0000313" key="2">
    <source>
        <dbReference type="EMBL" id="MDR6335540.1"/>
    </source>
</evidence>
<gene>
    <name evidence="2" type="ORF">GGQ86_004036</name>
</gene>